<dbReference type="PANTHER" id="PTHR42781:SF1">
    <property type="entry name" value="THIAMINE IMPORT ATP-BINDING PROTEIN THIQ"/>
    <property type="match status" value="1"/>
</dbReference>
<dbReference type="AlphaFoldDB" id="A0A1E2V9I6"/>
<dbReference type="PANTHER" id="PTHR42781">
    <property type="entry name" value="SPERMIDINE/PUTRESCINE IMPORT ATP-BINDING PROTEIN POTA"/>
    <property type="match status" value="1"/>
</dbReference>
<evidence type="ECO:0000256" key="3">
    <source>
        <dbReference type="ARBA" id="ARBA00022519"/>
    </source>
</evidence>
<evidence type="ECO:0000256" key="6">
    <source>
        <dbReference type="ARBA" id="ARBA00022967"/>
    </source>
</evidence>
<organism evidence="9 10">
    <name type="scientific">Terasakiispira papahanaumokuakeensis</name>
    <dbReference type="NCBI Taxonomy" id="197479"/>
    <lineage>
        <taxon>Bacteria</taxon>
        <taxon>Pseudomonadati</taxon>
        <taxon>Pseudomonadota</taxon>
        <taxon>Gammaproteobacteria</taxon>
        <taxon>Oceanospirillales</taxon>
        <taxon>Terasakiispira</taxon>
    </lineage>
</organism>
<keyword evidence="6" id="KW-1278">Translocase</keyword>
<accession>A0A1E2V9I6</accession>
<dbReference type="EMBL" id="MDTQ01000001">
    <property type="protein sequence ID" value="ODC03634.1"/>
    <property type="molecule type" value="Genomic_DNA"/>
</dbReference>
<dbReference type="GO" id="GO:0016887">
    <property type="term" value="F:ATP hydrolysis activity"/>
    <property type="evidence" value="ECO:0007669"/>
    <property type="project" value="InterPro"/>
</dbReference>
<evidence type="ECO:0000256" key="2">
    <source>
        <dbReference type="ARBA" id="ARBA00022475"/>
    </source>
</evidence>
<sequence>MLVVDHLCFEYAQGQHFDWSFQLLPGQCMAITGGSGAGKSTLLQTIAGFLTPTAGTLTWQGQDLLPLPPWQRPVTSVFQSHNLFAHLDVMTNIALGLNPRGKLSSEQVAQVSTLLAQVGLAGFEHRLPEALSGGQQQRVTLVRALLRSQPLVLLDEPMTGLDSQNRMYLYELFNTMKQQGYAILLVSHDVSDVEALADRCCSLIDTEAGVMLEPYS</sequence>
<proteinExistence type="predicted"/>
<dbReference type="SMART" id="SM00382">
    <property type="entry name" value="AAA"/>
    <property type="match status" value="1"/>
</dbReference>
<dbReference type="InterPro" id="IPR017871">
    <property type="entry name" value="ABC_transporter-like_CS"/>
</dbReference>
<dbReference type="PROSITE" id="PS50893">
    <property type="entry name" value="ABC_TRANSPORTER_2"/>
    <property type="match status" value="1"/>
</dbReference>
<keyword evidence="10" id="KW-1185">Reference proteome</keyword>
<comment type="caution">
    <text evidence="9">The sequence shown here is derived from an EMBL/GenBank/DDBJ whole genome shotgun (WGS) entry which is preliminary data.</text>
</comment>
<dbReference type="STRING" id="197479.BFW38_08835"/>
<evidence type="ECO:0000256" key="4">
    <source>
        <dbReference type="ARBA" id="ARBA00022741"/>
    </source>
</evidence>
<dbReference type="Gene3D" id="3.40.50.300">
    <property type="entry name" value="P-loop containing nucleotide triphosphate hydrolases"/>
    <property type="match status" value="1"/>
</dbReference>
<feature type="domain" description="ABC transporter" evidence="8">
    <location>
        <begin position="1"/>
        <end position="216"/>
    </location>
</feature>
<dbReference type="InterPro" id="IPR003439">
    <property type="entry name" value="ABC_transporter-like_ATP-bd"/>
</dbReference>
<evidence type="ECO:0000256" key="1">
    <source>
        <dbReference type="ARBA" id="ARBA00022448"/>
    </source>
</evidence>
<dbReference type="OrthoDB" id="9802264at2"/>
<dbReference type="PROSITE" id="PS00211">
    <property type="entry name" value="ABC_TRANSPORTER_1"/>
    <property type="match status" value="1"/>
</dbReference>
<dbReference type="InterPro" id="IPR027417">
    <property type="entry name" value="P-loop_NTPase"/>
</dbReference>
<evidence type="ECO:0000256" key="5">
    <source>
        <dbReference type="ARBA" id="ARBA00022840"/>
    </source>
</evidence>
<keyword evidence="1" id="KW-0813">Transport</keyword>
<dbReference type="InterPro" id="IPR003593">
    <property type="entry name" value="AAA+_ATPase"/>
</dbReference>
<reference evidence="9 10" key="1">
    <citation type="submission" date="2016-08" db="EMBL/GenBank/DDBJ databases">
        <authorList>
            <person name="Seilhamer J.J."/>
        </authorList>
    </citation>
    <scope>NUCLEOTIDE SEQUENCE [LARGE SCALE GENOMIC DNA]</scope>
    <source>
        <strain evidence="9 10">PH27A</strain>
    </source>
</reference>
<keyword evidence="4" id="KW-0547">Nucleotide-binding</keyword>
<keyword evidence="5" id="KW-0067">ATP-binding</keyword>
<evidence type="ECO:0000313" key="10">
    <source>
        <dbReference type="Proteomes" id="UP000094291"/>
    </source>
</evidence>
<keyword evidence="7" id="KW-0472">Membrane</keyword>
<keyword evidence="3" id="KW-0997">Cell inner membrane</keyword>
<evidence type="ECO:0000259" key="8">
    <source>
        <dbReference type="PROSITE" id="PS50893"/>
    </source>
</evidence>
<dbReference type="Pfam" id="PF00005">
    <property type="entry name" value="ABC_tran"/>
    <property type="match status" value="1"/>
</dbReference>
<dbReference type="InterPro" id="IPR050093">
    <property type="entry name" value="ABC_SmlMolc_Importer"/>
</dbReference>
<dbReference type="SUPFAM" id="SSF52540">
    <property type="entry name" value="P-loop containing nucleoside triphosphate hydrolases"/>
    <property type="match status" value="1"/>
</dbReference>
<dbReference type="RefSeq" id="WP_068998050.1">
    <property type="nucleotide sequence ID" value="NZ_MDTQ01000001.1"/>
</dbReference>
<evidence type="ECO:0000256" key="7">
    <source>
        <dbReference type="ARBA" id="ARBA00023136"/>
    </source>
</evidence>
<evidence type="ECO:0000313" key="9">
    <source>
        <dbReference type="EMBL" id="ODC03634.1"/>
    </source>
</evidence>
<gene>
    <name evidence="9" type="ORF">BFW38_08835</name>
</gene>
<dbReference type="Proteomes" id="UP000094291">
    <property type="component" value="Unassembled WGS sequence"/>
</dbReference>
<dbReference type="GO" id="GO:0005524">
    <property type="term" value="F:ATP binding"/>
    <property type="evidence" value="ECO:0007669"/>
    <property type="project" value="UniProtKB-KW"/>
</dbReference>
<name>A0A1E2V9I6_9GAMM</name>
<protein>
    <recommendedName>
        <fullName evidence="8">ABC transporter domain-containing protein</fullName>
    </recommendedName>
</protein>
<keyword evidence="2" id="KW-1003">Cell membrane</keyword>